<evidence type="ECO:0008006" key="3">
    <source>
        <dbReference type="Google" id="ProtNLM"/>
    </source>
</evidence>
<gene>
    <name evidence="1" type="ORF">AFM12_09645</name>
</gene>
<dbReference type="Proteomes" id="UP000050454">
    <property type="component" value="Unassembled WGS sequence"/>
</dbReference>
<accession>A0A0P7C2F0</accession>
<sequence>MNRITLLIFLLLPVIGLAQSKSQLNIGLTGGLDWGGVHGFRGHSGVNIGKFVSDGLVIGVSSEFSTSGYKSLSVMGQFGSTGEINNIDFVRNSQTKVSVYSKYYLTEGRVMPFLMAEVGGMFRRQAGSYDGETTLSNSLFSPHVAIGAGVSTILGKKRNTALELSYLLENSGRYPTFNHEFNGRPVKGITGQLNLGLQFFLK</sequence>
<dbReference type="RefSeq" id="WP_055147244.1">
    <property type="nucleotide sequence ID" value="NZ_JXSZ01000006.1"/>
</dbReference>
<dbReference type="OrthoDB" id="945117at2"/>
<keyword evidence="2" id="KW-1185">Reference proteome</keyword>
<reference evidence="1 2" key="1">
    <citation type="submission" date="2015-07" db="EMBL/GenBank/DDBJ databases">
        <title>The draft genome sequence of Leadbetterella sp. JN14-9.</title>
        <authorList>
            <person name="Liu Y."/>
            <person name="Du J."/>
            <person name="Shao Z."/>
        </authorList>
    </citation>
    <scope>NUCLEOTIDE SEQUENCE [LARGE SCALE GENOMIC DNA]</scope>
    <source>
        <strain evidence="1 2">JN14-9</strain>
    </source>
</reference>
<protein>
    <recommendedName>
        <fullName evidence="3">Outer membrane protein beta-barrel domain-containing protein</fullName>
    </recommendedName>
</protein>
<dbReference type="EMBL" id="LGTQ01000006">
    <property type="protein sequence ID" value="KPM48826.1"/>
    <property type="molecule type" value="Genomic_DNA"/>
</dbReference>
<comment type="caution">
    <text evidence="1">The sequence shown here is derived from an EMBL/GenBank/DDBJ whole genome shotgun (WGS) entry which is preliminary data.</text>
</comment>
<evidence type="ECO:0000313" key="2">
    <source>
        <dbReference type="Proteomes" id="UP000050454"/>
    </source>
</evidence>
<name>A0A0P7C2F0_9BACT</name>
<dbReference type="AlphaFoldDB" id="A0A0P7C2F0"/>
<organism evidence="1 2">
    <name type="scientific">Jiulongibacter sediminis</name>
    <dbReference type="NCBI Taxonomy" id="1605367"/>
    <lineage>
        <taxon>Bacteria</taxon>
        <taxon>Pseudomonadati</taxon>
        <taxon>Bacteroidota</taxon>
        <taxon>Cytophagia</taxon>
        <taxon>Cytophagales</taxon>
        <taxon>Leadbetterellaceae</taxon>
        <taxon>Jiulongibacter</taxon>
    </lineage>
</organism>
<dbReference type="STRING" id="1605367.AFM12_09645"/>
<proteinExistence type="predicted"/>
<evidence type="ECO:0000313" key="1">
    <source>
        <dbReference type="EMBL" id="KPM48826.1"/>
    </source>
</evidence>